<protein>
    <submittedName>
        <fullName evidence="4">Uncharacterized protein</fullName>
    </submittedName>
</protein>
<dbReference type="PANTHER" id="PTHR28023:SF1">
    <property type="entry name" value="UPF0357 PROTEIN YCL012C"/>
    <property type="match status" value="1"/>
</dbReference>
<dbReference type="PANTHER" id="PTHR28023">
    <property type="entry name" value="UPF0357 PROTEIN YCL012C"/>
    <property type="match status" value="1"/>
</dbReference>
<evidence type="ECO:0000256" key="3">
    <source>
        <dbReference type="SAM" id="Phobius"/>
    </source>
</evidence>
<dbReference type="Pfam" id="PF09435">
    <property type="entry name" value="DUF2015"/>
    <property type="match status" value="1"/>
</dbReference>
<keyword evidence="3" id="KW-0472">Membrane</keyword>
<keyword evidence="3" id="KW-0812">Transmembrane</keyword>
<sequence length="128" mass="15099">MLLVIAWILVMFLVFFSCLFIMKHLCKLHIPIKWFKDKKSYFQVDSSFQADLEDGFSSNTFDLYQNIENDDARAGLDNLAKEEIYRIMNKYKCDFDDARVIFNQERMKCNSIDPQTGKPTDPRAVFFS</sequence>
<dbReference type="AlphaFoldDB" id="A0A899FZ61"/>
<organism evidence="4 5">
    <name type="scientific">Pneumocystis wakefieldiae</name>
    <dbReference type="NCBI Taxonomy" id="38082"/>
    <lineage>
        <taxon>Eukaryota</taxon>
        <taxon>Fungi</taxon>
        <taxon>Dikarya</taxon>
        <taxon>Ascomycota</taxon>
        <taxon>Taphrinomycotina</taxon>
        <taxon>Pneumocystomycetes</taxon>
        <taxon>Pneumocystaceae</taxon>
        <taxon>Pneumocystis</taxon>
    </lineage>
</organism>
<dbReference type="EMBL" id="CP054548">
    <property type="protein sequence ID" value="QSL67111.1"/>
    <property type="molecule type" value="Genomic_DNA"/>
</dbReference>
<evidence type="ECO:0000313" key="5">
    <source>
        <dbReference type="Proteomes" id="UP000663699"/>
    </source>
</evidence>
<proteinExistence type="inferred from homology"/>
<evidence type="ECO:0000313" key="4">
    <source>
        <dbReference type="EMBL" id="QSL67111.1"/>
    </source>
</evidence>
<accession>A0A899FZ61</accession>
<reference evidence="4" key="1">
    <citation type="submission" date="2020-06" db="EMBL/GenBank/DDBJ databases">
        <title>Genomes of multiple members of Pneumocystis genus reveal paths to human pathogen Pneumocystis jirovecii.</title>
        <authorList>
            <person name="Cisse O.H."/>
            <person name="Ma L."/>
            <person name="Dekker J."/>
            <person name="Khil P."/>
            <person name="Jo J."/>
            <person name="Brenchley J."/>
            <person name="Blair R."/>
            <person name="Pahar B."/>
            <person name="Chabe M."/>
            <person name="Van Rompay K.A."/>
            <person name="Keesler R."/>
            <person name="Sukura A."/>
            <person name="Hirsch V."/>
            <person name="Kutty G."/>
            <person name="Liu Y."/>
            <person name="Peng L."/>
            <person name="Chen J."/>
            <person name="Song J."/>
            <person name="Weissenbacher-Lang C."/>
            <person name="Xu J."/>
            <person name="Upham N.S."/>
            <person name="Stajich J.E."/>
            <person name="Cuomo C.A."/>
            <person name="Cushion M.T."/>
            <person name="Kovacs J.A."/>
        </authorList>
    </citation>
    <scope>NUCLEOTIDE SEQUENCE</scope>
    <source>
        <strain evidence="4">2A</strain>
    </source>
</reference>
<dbReference type="Proteomes" id="UP000663699">
    <property type="component" value="Chromosome 17"/>
</dbReference>
<name>A0A899FZ61_9ASCO</name>
<keyword evidence="2" id="KW-0732">Signal</keyword>
<feature type="transmembrane region" description="Helical" evidence="3">
    <location>
        <begin position="6"/>
        <end position="26"/>
    </location>
</feature>
<keyword evidence="5" id="KW-1185">Reference proteome</keyword>
<gene>
    <name evidence="4" type="ORF">MERGE_001500</name>
</gene>
<dbReference type="OrthoDB" id="447314at2759"/>
<dbReference type="InterPro" id="IPR018559">
    <property type="entry name" value="DUF2015"/>
</dbReference>
<evidence type="ECO:0000256" key="2">
    <source>
        <dbReference type="ARBA" id="ARBA00022729"/>
    </source>
</evidence>
<evidence type="ECO:0000256" key="1">
    <source>
        <dbReference type="ARBA" id="ARBA00008325"/>
    </source>
</evidence>
<keyword evidence="3" id="KW-1133">Transmembrane helix</keyword>
<comment type="similarity">
    <text evidence="1">Belongs to the UPF0357 family.</text>
</comment>